<proteinExistence type="predicted"/>
<keyword evidence="4" id="KW-1185">Reference proteome</keyword>
<feature type="compositionally biased region" description="Basic residues" evidence="1">
    <location>
        <begin position="24"/>
        <end position="33"/>
    </location>
</feature>
<reference evidence="3 4" key="1">
    <citation type="journal article" date="2018" name="IMA Fungus">
        <title>IMA Genome-F 9: Draft genome sequence of Annulohypoxylon stygium, Aspergillus mulundensis, Berkeleyomyces basicola (syn. Thielaviopsis basicola), Ceratocystis smalleyi, two Cercospora beticola strains, Coleophoma cylindrospora, Fusarium fracticaudum, Phialophora cf. hyalina, and Morchella septimelata.</title>
        <authorList>
            <person name="Wingfield B.D."/>
            <person name="Bills G.F."/>
            <person name="Dong Y."/>
            <person name="Huang W."/>
            <person name="Nel W.J."/>
            <person name="Swalarsk-Parry B.S."/>
            <person name="Vaghefi N."/>
            <person name="Wilken P.M."/>
            <person name="An Z."/>
            <person name="de Beer Z.W."/>
            <person name="De Vos L."/>
            <person name="Chen L."/>
            <person name="Duong T.A."/>
            <person name="Gao Y."/>
            <person name="Hammerbacher A."/>
            <person name="Kikkert J.R."/>
            <person name="Li Y."/>
            <person name="Li H."/>
            <person name="Li K."/>
            <person name="Li Q."/>
            <person name="Liu X."/>
            <person name="Ma X."/>
            <person name="Naidoo K."/>
            <person name="Pethybridge S.J."/>
            <person name="Sun J."/>
            <person name="Steenkamp E.T."/>
            <person name="van der Nest M.A."/>
            <person name="van Wyk S."/>
            <person name="Wingfield M.J."/>
            <person name="Xiong C."/>
            <person name="Yue Q."/>
            <person name="Zhang X."/>
        </authorList>
    </citation>
    <scope>NUCLEOTIDE SEQUENCE [LARGE SCALE GENOMIC DNA]</scope>
    <source>
        <strain evidence="3 4">BP 5553</strain>
    </source>
</reference>
<dbReference type="OrthoDB" id="3523141at2759"/>
<sequence>MDPELDPTTSRKRSATASASSTQKKNRAKMAKIKRSDDLFDDPSEILGQTTSPLYNSEVVGIQNILKHPDALAVLPPSDVASLSTKLTADNLSRVVAEFRGDGTSSRHDPQWLASALQASRRRTAGEFDEYLNQRFEEDWGEENEYSSGDEDDEDDDNTNNDSGPTNGDKPPRAHKDDGDDEFGDDAGASASTPRTNANTKTDQGHEPGASHTESDGESKRTSGTERNGSDMEQLSVSVDELLRGLENVTAPPRQHVCLQRSVVKLIDIVNVGPVINGICPGDIIRYNNKDAVVESAGGKFRIWVPRGTHPHSEPDLRADATYPNNIVPKRIAGVGDVTAAMHNENPAIPLSNNWRLFQLIRQGNDIGNLFDFRQAWQFALHEYQYQQQLLFKPNRRRRLNNTHLNEGFQLIDMVALYRKIREGDLVQLHEDLIIDLGPELNRSLAEIAEPGYQIIMMDLRIMNSDGIPSPGGCTLEDAYRNGPNAFPTTYLRNLAGSYGYSNGHAHVGPLGLGKGFNNKHWGYARSLQCLSGSAYWGPVAQRKRKPNEFFNIHNRNQVGIDLDARGCLWTPEERAAVTILQRAKIQGKIAHYPIPVTMNRRCPELSPIQLSIQPDGRYAAADGSVLAIDTTDGGQSTIFTPPRHAASPGPSIPQSLDFDLEDMDMELSSIYGAEDAEDAEDYEFEAPELTMLAPGSFYCHQTPPMPCGLGSPTPLGYPSTFSIPQSLGCGPGGIDRESPSAHPSGGHMSSARHYAQTYPDPLPSNPYPYRTLPVDLHTESHDPLGYTNCPTLTSTDTPAAASSAEPDLSMIDPYLLNPALNSFGTSMSTPSLDYAKEPAYTNSLSSGDMFTTPRIHGNSHESDQLPIPADQLLDGNIFTHNLEHDTFGTGSLFGNGGHDNELLLTGTPKPANSPPFLPKYSRYGYGLKRKMDDC</sequence>
<feature type="domain" description="ASX DEUBAD" evidence="2">
    <location>
        <begin position="83"/>
        <end position="142"/>
    </location>
</feature>
<protein>
    <recommendedName>
        <fullName evidence="2">ASX DEUBAD domain-containing protein</fullName>
    </recommendedName>
</protein>
<feature type="compositionally biased region" description="Polar residues" evidence="1">
    <location>
        <begin position="192"/>
        <end position="202"/>
    </location>
</feature>
<name>A0A370TIT5_9HELO</name>
<feature type="region of interest" description="Disordered" evidence="1">
    <location>
        <begin position="133"/>
        <end position="234"/>
    </location>
</feature>
<feature type="compositionally biased region" description="Acidic residues" evidence="1">
    <location>
        <begin position="139"/>
        <end position="159"/>
    </location>
</feature>
<organism evidence="3 4">
    <name type="scientific">Venustampulla echinocandica</name>
    <dbReference type="NCBI Taxonomy" id="2656787"/>
    <lineage>
        <taxon>Eukaryota</taxon>
        <taxon>Fungi</taxon>
        <taxon>Dikarya</taxon>
        <taxon>Ascomycota</taxon>
        <taxon>Pezizomycotina</taxon>
        <taxon>Leotiomycetes</taxon>
        <taxon>Helotiales</taxon>
        <taxon>Pleuroascaceae</taxon>
        <taxon>Venustampulla</taxon>
    </lineage>
</organism>
<feature type="compositionally biased region" description="Basic and acidic residues" evidence="1">
    <location>
        <begin position="213"/>
        <end position="230"/>
    </location>
</feature>
<feature type="region of interest" description="Disordered" evidence="1">
    <location>
        <begin position="733"/>
        <end position="755"/>
    </location>
</feature>
<dbReference type="GeneID" id="43600030"/>
<feature type="region of interest" description="Disordered" evidence="1">
    <location>
        <begin position="1"/>
        <end position="45"/>
    </location>
</feature>
<dbReference type="Pfam" id="PF13919">
    <property type="entry name" value="ASXH"/>
    <property type="match status" value="1"/>
</dbReference>
<comment type="caution">
    <text evidence="3">The sequence shown here is derived from an EMBL/GenBank/DDBJ whole genome shotgun (WGS) entry which is preliminary data.</text>
</comment>
<evidence type="ECO:0000313" key="4">
    <source>
        <dbReference type="Proteomes" id="UP000254866"/>
    </source>
</evidence>
<evidence type="ECO:0000259" key="2">
    <source>
        <dbReference type="Pfam" id="PF13919"/>
    </source>
</evidence>
<evidence type="ECO:0000313" key="3">
    <source>
        <dbReference type="EMBL" id="RDL35250.1"/>
    </source>
</evidence>
<evidence type="ECO:0000256" key="1">
    <source>
        <dbReference type="SAM" id="MobiDB-lite"/>
    </source>
</evidence>
<dbReference type="Proteomes" id="UP000254866">
    <property type="component" value="Unassembled WGS sequence"/>
</dbReference>
<dbReference type="EMBL" id="NPIC01000006">
    <property type="protein sequence ID" value="RDL35250.1"/>
    <property type="molecule type" value="Genomic_DNA"/>
</dbReference>
<dbReference type="AlphaFoldDB" id="A0A370TIT5"/>
<dbReference type="RefSeq" id="XP_031868073.1">
    <property type="nucleotide sequence ID" value="XM_032015804.1"/>
</dbReference>
<dbReference type="InterPro" id="IPR028020">
    <property type="entry name" value="ASX_DEUBAD_dom"/>
</dbReference>
<gene>
    <name evidence="3" type="ORF">BP5553_07181</name>
</gene>
<accession>A0A370TIT5</accession>